<gene>
    <name evidence="2" type="ORF">HATV-3_gp18</name>
</gene>
<dbReference type="Proteomes" id="UP000827845">
    <property type="component" value="Segment"/>
</dbReference>
<evidence type="ECO:0000256" key="1">
    <source>
        <dbReference type="SAM" id="MobiDB-lite"/>
    </source>
</evidence>
<evidence type="ECO:0000313" key="2">
    <source>
        <dbReference type="EMBL" id="UBF23368.1"/>
    </source>
</evidence>
<evidence type="ECO:0000313" key="3">
    <source>
        <dbReference type="Proteomes" id="UP000827845"/>
    </source>
</evidence>
<organism evidence="2 3">
    <name type="scientific">Haloarcula tailed virus 3</name>
    <dbReference type="NCBI Taxonomy" id="2877990"/>
    <lineage>
        <taxon>Viruses</taxon>
        <taxon>Duplodnaviria</taxon>
        <taxon>Heunggongvirae</taxon>
        <taxon>Uroviricota</taxon>
        <taxon>Caudoviricetes</taxon>
        <taxon>Kirjokansivirales</taxon>
        <taxon>Pyrstoviridae</taxon>
        <taxon>Hatrivirus</taxon>
        <taxon>Hatrivirus caudatum</taxon>
        <taxon>Hatrivirus HATV3</taxon>
    </lineage>
</organism>
<reference evidence="2" key="1">
    <citation type="submission" date="2021-05" db="EMBL/GenBank/DDBJ databases">
        <title>Diversity, taxonomy and evolution of archaeal viruses of the class Caudoviricetes.</title>
        <authorList>
            <person name="Liu Y."/>
            <person name="Demina T.A."/>
            <person name="Roux S."/>
            <person name="Aiewsakun P."/>
            <person name="Kazlauskas D."/>
            <person name="Simmonds P."/>
            <person name="Prangishvili D."/>
            <person name="Oksanen H.M."/>
            <person name="Krupovic M."/>
        </authorList>
    </citation>
    <scope>NUCLEOTIDE SEQUENCE</scope>
    <source>
        <strain evidence="2">HATV-3/30</strain>
    </source>
</reference>
<protein>
    <submittedName>
        <fullName evidence="2">Uncharacterized protein</fullName>
    </submittedName>
</protein>
<accession>A0AAE8Y1U4</accession>
<proteinExistence type="predicted"/>
<keyword evidence="3" id="KW-1185">Reference proteome</keyword>
<feature type="compositionally biased region" description="Acidic residues" evidence="1">
    <location>
        <begin position="41"/>
        <end position="58"/>
    </location>
</feature>
<dbReference type="EMBL" id="MZ334527">
    <property type="protein sequence ID" value="UBF23368.1"/>
    <property type="molecule type" value="Genomic_DNA"/>
</dbReference>
<feature type="compositionally biased region" description="Basic and acidic residues" evidence="1">
    <location>
        <begin position="59"/>
        <end position="72"/>
    </location>
</feature>
<name>A0AAE8Y1U4_9CAUD</name>
<sequence>MKHVEWRGSGVFYDYRNDREIEQGEVVELPENVIGSHDFVEVEEPEDVDATPTPDDDENHSGKPTADKREAYDLTAGETYPREVLEDAEYGTLRDMAVEADTDDINGRSSKEDIIGFFAEE</sequence>
<feature type="region of interest" description="Disordered" evidence="1">
    <location>
        <begin position="37"/>
        <end position="85"/>
    </location>
</feature>